<dbReference type="PANTHER" id="PTHR32246:SF173">
    <property type="entry name" value="C2 DOMAIN-CONTAINING PROTEIN"/>
    <property type="match status" value="1"/>
</dbReference>
<dbReference type="GeneID" id="116206906"/>
<dbReference type="Proteomes" id="UP000197138">
    <property type="component" value="Unassembled WGS sequence"/>
</dbReference>
<evidence type="ECO:0000313" key="6">
    <source>
        <dbReference type="Proteomes" id="UP000197138"/>
    </source>
</evidence>
<reference evidence="5 7" key="3">
    <citation type="submission" date="2017-11" db="EMBL/GenBank/DDBJ databases">
        <title>De-novo sequencing of pomegranate (Punica granatum L.) genome.</title>
        <authorList>
            <person name="Akparov Z."/>
            <person name="Amiraslanov A."/>
            <person name="Hajiyeva S."/>
            <person name="Abbasov M."/>
            <person name="Kaur K."/>
            <person name="Hamwieh A."/>
            <person name="Solovyev V."/>
            <person name="Salamov A."/>
            <person name="Braich B."/>
            <person name="Kosarev P."/>
            <person name="Mahmoud A."/>
            <person name="Hajiyev E."/>
            <person name="Babayeva S."/>
            <person name="Izzatullayeva V."/>
            <person name="Mammadov A."/>
            <person name="Mammadov A."/>
            <person name="Sharifova S."/>
            <person name="Ojaghi J."/>
            <person name="Eynullazada K."/>
            <person name="Bayramov B."/>
            <person name="Abdulazimova A."/>
            <person name="Shahmuradov I."/>
        </authorList>
    </citation>
    <scope>NUCLEOTIDE SEQUENCE [LARGE SCALE GENOMIC DNA]</scope>
    <source>
        <strain evidence="5">AG2017</strain>
        <strain evidence="7">cv. AG2017</strain>
        <tissue evidence="5">Leaf</tissue>
    </source>
</reference>
<feature type="domain" description="C2" evidence="3">
    <location>
        <begin position="1"/>
        <end position="114"/>
    </location>
</feature>
<dbReference type="GO" id="GO:0006952">
    <property type="term" value="P:defense response"/>
    <property type="evidence" value="ECO:0007669"/>
    <property type="project" value="InterPro"/>
</dbReference>
<evidence type="ECO:0000313" key="7">
    <source>
        <dbReference type="Proteomes" id="UP000233551"/>
    </source>
</evidence>
<feature type="region of interest" description="Disordered" evidence="1">
    <location>
        <begin position="210"/>
        <end position="240"/>
    </location>
</feature>
<keyword evidence="2" id="KW-1133">Transmembrane helix</keyword>
<dbReference type="PROSITE" id="PS50004">
    <property type="entry name" value="C2"/>
    <property type="match status" value="1"/>
</dbReference>
<organism evidence="4 6">
    <name type="scientific">Punica granatum</name>
    <name type="common">Pomegranate</name>
    <dbReference type="NCBI Taxonomy" id="22663"/>
    <lineage>
        <taxon>Eukaryota</taxon>
        <taxon>Viridiplantae</taxon>
        <taxon>Streptophyta</taxon>
        <taxon>Embryophyta</taxon>
        <taxon>Tracheophyta</taxon>
        <taxon>Spermatophyta</taxon>
        <taxon>Magnoliopsida</taxon>
        <taxon>eudicotyledons</taxon>
        <taxon>Gunneridae</taxon>
        <taxon>Pentapetalae</taxon>
        <taxon>rosids</taxon>
        <taxon>malvids</taxon>
        <taxon>Myrtales</taxon>
        <taxon>Lythraceae</taxon>
        <taxon>Punica</taxon>
    </lineage>
</organism>
<sequence>MEYRTLDINVISAKDIKDVNLFSKMDVYVVVSISGDPYNNSQKAKTKVDRDGGKNPAWNCPMKFTIIESAAQEGGLALVFNLRCDRSLGDKDIGEVVVPIKELLSSAKEDEKSMRTVTYQVRKPSGKPKGELHFSYNFGDVVKGQEQPPPPAITAYPAEAGPSAPYKYEVTPPAGYPPVPPTGYPAPPPAGYPPPPAAAGYPPPPPGYGYPPPNGGYPPPPPGYGYPPPPPGYGYQEPKKKNKFGMGLGAGLVGGMVGGLLLGEMASDAADFDVDCGGF</sequence>
<keyword evidence="7" id="KW-1185">Reference proteome</keyword>
<reference evidence="4" key="2">
    <citation type="submission" date="2017-06" db="EMBL/GenBank/DDBJ databases">
        <title>The pomegranate genome and the genomics of punicalagin biosynthesis.</title>
        <authorList>
            <person name="Xu C."/>
        </authorList>
    </citation>
    <scope>NUCLEOTIDE SEQUENCE [LARGE SCALE GENOMIC DNA]</scope>
    <source>
        <tissue evidence="4">Fresh leaf</tissue>
    </source>
</reference>
<dbReference type="SUPFAM" id="SSF49562">
    <property type="entry name" value="C2 domain (Calcium/lipid-binding domain, CaLB)"/>
    <property type="match status" value="1"/>
</dbReference>
<name>A0A218WNA0_PUNGR</name>
<evidence type="ECO:0000259" key="3">
    <source>
        <dbReference type="PROSITE" id="PS50004"/>
    </source>
</evidence>
<evidence type="ECO:0000256" key="1">
    <source>
        <dbReference type="SAM" id="MobiDB-lite"/>
    </source>
</evidence>
<evidence type="ECO:0000313" key="5">
    <source>
        <dbReference type="EMBL" id="PKI46476.1"/>
    </source>
</evidence>
<comment type="caution">
    <text evidence="4">The sequence shown here is derived from an EMBL/GenBank/DDBJ whole genome shotgun (WGS) entry which is preliminary data.</text>
</comment>
<dbReference type="EMBL" id="MTKT01003794">
    <property type="protein sequence ID" value="OWM74093.1"/>
    <property type="molecule type" value="Genomic_DNA"/>
</dbReference>
<evidence type="ECO:0000313" key="4">
    <source>
        <dbReference type="EMBL" id="OWM74093.1"/>
    </source>
</evidence>
<dbReference type="InterPro" id="IPR044750">
    <property type="entry name" value="C2_SRC2/BAP"/>
</dbReference>
<dbReference type="Pfam" id="PF00168">
    <property type="entry name" value="C2"/>
    <property type="match status" value="1"/>
</dbReference>
<accession>A0A218WNA0</accession>
<dbReference type="Proteomes" id="UP000233551">
    <property type="component" value="Unassembled WGS sequence"/>
</dbReference>
<evidence type="ECO:0000256" key="2">
    <source>
        <dbReference type="SAM" id="Phobius"/>
    </source>
</evidence>
<gene>
    <name evidence="4" type="ORF">CDL15_Pgr008404</name>
    <name evidence="5" type="ORF">CRG98_033119</name>
</gene>
<dbReference type="CDD" id="cd04051">
    <property type="entry name" value="C2_SRC2_like"/>
    <property type="match status" value="1"/>
</dbReference>
<dbReference type="EMBL" id="PGOL01002612">
    <property type="protein sequence ID" value="PKI46476.1"/>
    <property type="molecule type" value="Genomic_DNA"/>
</dbReference>
<dbReference type="PANTHER" id="PTHR32246">
    <property type="entry name" value="INGRESSION PROTEIN FIC1"/>
    <property type="match status" value="1"/>
</dbReference>
<feature type="compositionally biased region" description="Pro residues" evidence="1">
    <location>
        <begin position="210"/>
        <end position="232"/>
    </location>
</feature>
<dbReference type="AlphaFoldDB" id="A0A218WNA0"/>
<dbReference type="OrthoDB" id="270970at2759"/>
<dbReference type="InterPro" id="IPR000008">
    <property type="entry name" value="C2_dom"/>
</dbReference>
<keyword evidence="2" id="KW-0472">Membrane</keyword>
<protein>
    <recommendedName>
        <fullName evidence="3">C2 domain-containing protein</fullName>
    </recommendedName>
</protein>
<proteinExistence type="predicted"/>
<feature type="transmembrane region" description="Helical" evidence="2">
    <location>
        <begin position="244"/>
        <end position="263"/>
    </location>
</feature>
<reference evidence="6" key="1">
    <citation type="journal article" date="2017" name="Plant J.">
        <title>The pomegranate (Punica granatum L.) genome and the genomics of punicalagin biosynthesis.</title>
        <authorList>
            <person name="Qin G."/>
            <person name="Xu C."/>
            <person name="Ming R."/>
            <person name="Tang H."/>
            <person name="Guyot R."/>
            <person name="Kramer E.M."/>
            <person name="Hu Y."/>
            <person name="Yi X."/>
            <person name="Qi Y."/>
            <person name="Xu X."/>
            <person name="Gao Z."/>
            <person name="Pan H."/>
            <person name="Jian J."/>
            <person name="Tian Y."/>
            <person name="Yue Z."/>
            <person name="Xu Y."/>
        </authorList>
    </citation>
    <scope>NUCLEOTIDE SEQUENCE [LARGE SCALE GENOMIC DNA]</scope>
    <source>
        <strain evidence="6">cv. Dabenzi</strain>
    </source>
</reference>
<dbReference type="SMART" id="SM00239">
    <property type="entry name" value="C2"/>
    <property type="match status" value="1"/>
</dbReference>
<keyword evidence="2" id="KW-0812">Transmembrane</keyword>
<dbReference type="InterPro" id="IPR035892">
    <property type="entry name" value="C2_domain_sf"/>
</dbReference>
<dbReference type="Gene3D" id="2.60.40.150">
    <property type="entry name" value="C2 domain"/>
    <property type="match status" value="1"/>
</dbReference>